<dbReference type="EMBL" id="CP000885">
    <property type="protein sequence ID" value="ABX41659.1"/>
    <property type="molecule type" value="Genomic_DNA"/>
</dbReference>
<protein>
    <submittedName>
        <fullName evidence="2">Uncharacterized protein</fullName>
    </submittedName>
</protein>
<feature type="transmembrane region" description="Helical" evidence="1">
    <location>
        <begin position="183"/>
        <end position="202"/>
    </location>
</feature>
<dbReference type="AlphaFoldDB" id="A9KNQ8"/>
<feature type="transmembrane region" description="Helical" evidence="1">
    <location>
        <begin position="223"/>
        <end position="241"/>
    </location>
</feature>
<evidence type="ECO:0000313" key="3">
    <source>
        <dbReference type="Proteomes" id="UP000000370"/>
    </source>
</evidence>
<dbReference type="HOGENOM" id="CLU_098205_0_0_9"/>
<reference evidence="3" key="1">
    <citation type="submission" date="2007-11" db="EMBL/GenBank/DDBJ databases">
        <title>Complete genome sequence of Clostridium phytofermentans ISDg.</title>
        <authorList>
            <person name="Leschine S.B."/>
            <person name="Warnick T.A."/>
            <person name="Blanchard J.L."/>
            <person name="Schnell D.J."/>
            <person name="Petit E.L."/>
            <person name="LaTouf W.G."/>
            <person name="Copeland A."/>
            <person name="Lucas S."/>
            <person name="Lapidus A."/>
            <person name="Barry K."/>
            <person name="Glavina del Rio T."/>
            <person name="Dalin E."/>
            <person name="Tice H."/>
            <person name="Pitluck S."/>
            <person name="Kiss H."/>
            <person name="Brettin T."/>
            <person name="Bruce D."/>
            <person name="Detter J.C."/>
            <person name="Han C."/>
            <person name="Kuske C."/>
            <person name="Schmutz J."/>
            <person name="Larimer F."/>
            <person name="Land M."/>
            <person name="Hauser L."/>
            <person name="Kyrpides N."/>
            <person name="Kim E.A."/>
            <person name="Richardson P."/>
        </authorList>
    </citation>
    <scope>NUCLEOTIDE SEQUENCE [LARGE SCALE GENOMIC DNA]</scope>
    <source>
        <strain evidence="3">ATCC 700394 / DSM 18823 / ISDg</strain>
    </source>
</reference>
<feature type="transmembrane region" description="Helical" evidence="1">
    <location>
        <begin position="41"/>
        <end position="66"/>
    </location>
</feature>
<evidence type="ECO:0000256" key="1">
    <source>
        <dbReference type="SAM" id="Phobius"/>
    </source>
</evidence>
<keyword evidence="3" id="KW-1185">Reference proteome</keyword>
<keyword evidence="1" id="KW-1133">Transmembrane helix</keyword>
<keyword evidence="1" id="KW-0812">Transmembrane</keyword>
<gene>
    <name evidence="2" type="ordered locus">Cphy_1281</name>
</gene>
<feature type="transmembrane region" description="Helical" evidence="1">
    <location>
        <begin position="145"/>
        <end position="163"/>
    </location>
</feature>
<feature type="transmembrane region" description="Helical" evidence="1">
    <location>
        <begin position="12"/>
        <end position="35"/>
    </location>
</feature>
<dbReference type="Proteomes" id="UP000000370">
    <property type="component" value="Chromosome"/>
</dbReference>
<dbReference type="eggNOG" id="ENOG5032TQU">
    <property type="taxonomic scope" value="Bacteria"/>
</dbReference>
<accession>A9KNQ8</accession>
<evidence type="ECO:0000313" key="2">
    <source>
        <dbReference type="EMBL" id="ABX41659.1"/>
    </source>
</evidence>
<dbReference type="STRING" id="357809.Cphy_1281"/>
<dbReference type="KEGG" id="cpy:Cphy_1281"/>
<sequence>MFKLIKYELRKQWFSKLFILIVMGILELSFLFNLIRDNKNSLGITIGIMTFVAFTAIMFVSFECIMTYSKDLKTKQSYMLFLTPNSTYKIVGAKVITSVAQIGITAAFMIGVVILNMSVVMIRYKEIGNTIELIQRLMREVMGLDVDYGLILIAIFAFLLEWIEKVIMGMLAITLSTTFLSNTKGKGIVSLIIFFVLNYIVGRIGKLFMPKSMPMFDTFMIDAIFMAFVIAAFYLATAWMLDKKVSV</sequence>
<feature type="transmembrane region" description="Helical" evidence="1">
    <location>
        <begin position="102"/>
        <end position="124"/>
    </location>
</feature>
<keyword evidence="1" id="KW-0472">Membrane</keyword>
<name>A9KNQ8_LACP7</name>
<organism evidence="2 3">
    <name type="scientific">Lachnoclostridium phytofermentans (strain ATCC 700394 / DSM 18823 / ISDg)</name>
    <name type="common">Clostridium phytofermentans</name>
    <dbReference type="NCBI Taxonomy" id="357809"/>
    <lineage>
        <taxon>Bacteria</taxon>
        <taxon>Bacillati</taxon>
        <taxon>Bacillota</taxon>
        <taxon>Clostridia</taxon>
        <taxon>Lachnospirales</taxon>
        <taxon>Lachnospiraceae</taxon>
    </lineage>
</organism>
<proteinExistence type="predicted"/>
<dbReference type="RefSeq" id="WP_012199313.1">
    <property type="nucleotide sequence ID" value="NC_010001.1"/>
</dbReference>
<dbReference type="OrthoDB" id="2042447at2"/>